<keyword evidence="3" id="KW-1185">Reference proteome</keyword>
<reference evidence="2 3" key="1">
    <citation type="submission" date="2019-04" db="EMBL/GenBank/DDBJ databases">
        <title>Aspergillus burnettii sp. nov., novel species from soil in southeast Queensland.</title>
        <authorList>
            <person name="Gilchrist C.L.M."/>
            <person name="Pitt J.I."/>
            <person name="Lange L."/>
            <person name="Lacey H.J."/>
            <person name="Vuong D."/>
            <person name="Midgley D.J."/>
            <person name="Greenfield P."/>
            <person name="Bradbury M."/>
            <person name="Lacey E."/>
            <person name="Busk P.K."/>
            <person name="Pilgaard B."/>
            <person name="Chooi Y.H."/>
            <person name="Piggott A.M."/>
        </authorList>
    </citation>
    <scope>NUCLEOTIDE SEQUENCE [LARGE SCALE GENOMIC DNA]</scope>
    <source>
        <strain evidence="2 3">FRR 5400</strain>
    </source>
</reference>
<organism evidence="2 3">
    <name type="scientific">Petromyces alliaceus</name>
    <name type="common">Aspergillus alliaceus</name>
    <dbReference type="NCBI Taxonomy" id="209559"/>
    <lineage>
        <taxon>Eukaryota</taxon>
        <taxon>Fungi</taxon>
        <taxon>Dikarya</taxon>
        <taxon>Ascomycota</taxon>
        <taxon>Pezizomycotina</taxon>
        <taxon>Eurotiomycetes</taxon>
        <taxon>Eurotiomycetidae</taxon>
        <taxon>Eurotiales</taxon>
        <taxon>Aspergillaceae</taxon>
        <taxon>Aspergillus</taxon>
        <taxon>Aspergillus subgen. Circumdati</taxon>
    </lineage>
</organism>
<accession>A0A8H6E0Y0</accession>
<comment type="caution">
    <text evidence="2">The sequence shown here is derived from an EMBL/GenBank/DDBJ whole genome shotgun (WGS) entry which is preliminary data.</text>
</comment>
<evidence type="ECO:0000256" key="1">
    <source>
        <dbReference type="SAM" id="SignalP"/>
    </source>
</evidence>
<protein>
    <submittedName>
        <fullName evidence="2">Uncharacterized protein</fullName>
    </submittedName>
</protein>
<dbReference type="Proteomes" id="UP000541154">
    <property type="component" value="Unassembled WGS sequence"/>
</dbReference>
<keyword evidence="1" id="KW-0732">Signal</keyword>
<evidence type="ECO:0000313" key="2">
    <source>
        <dbReference type="EMBL" id="KAF5855556.1"/>
    </source>
</evidence>
<dbReference type="AlphaFoldDB" id="A0A8H6E0Y0"/>
<proteinExistence type="predicted"/>
<name>A0A8H6E0Y0_PETAA</name>
<dbReference type="EMBL" id="SPNV01000416">
    <property type="protein sequence ID" value="KAF5855556.1"/>
    <property type="molecule type" value="Genomic_DNA"/>
</dbReference>
<evidence type="ECO:0000313" key="3">
    <source>
        <dbReference type="Proteomes" id="UP000541154"/>
    </source>
</evidence>
<sequence>MSIQIIHMFIILPYLVLISNGLPEPCHLIDPFKNNNVETVINKFDYQVCQKGCTPTFSQFNKWGKESLVDPIVNSMIEKMGLPIVPSITHDITNHIANEIRDACLGTMKEQNICEGKMLDIFGQCLKENIVPVTLSQVEPYSAFITEEMCKKAKQYVEGEELWTRVIPGAFDEYAARCKIP</sequence>
<feature type="chain" id="PRO_5034621213" evidence="1">
    <location>
        <begin position="22"/>
        <end position="181"/>
    </location>
</feature>
<feature type="signal peptide" evidence="1">
    <location>
        <begin position="1"/>
        <end position="21"/>
    </location>
</feature>
<gene>
    <name evidence="2" type="ORF">ETB97_008994</name>
</gene>